<feature type="region of interest" description="Disordered" evidence="1">
    <location>
        <begin position="1"/>
        <end position="22"/>
    </location>
</feature>
<dbReference type="Gene3D" id="3.50.50.60">
    <property type="entry name" value="FAD/NAD(P)-binding domain"/>
    <property type="match status" value="1"/>
</dbReference>
<protein>
    <submittedName>
        <fullName evidence="3">Oxidoreductase C-terminal domain-containing protein</fullName>
    </submittedName>
</protein>
<evidence type="ECO:0000256" key="1">
    <source>
        <dbReference type="SAM" id="MobiDB-lite"/>
    </source>
</evidence>
<evidence type="ECO:0000313" key="4">
    <source>
        <dbReference type="Proteomes" id="UP001597024"/>
    </source>
</evidence>
<evidence type="ECO:0000313" key="3">
    <source>
        <dbReference type="EMBL" id="MFD0887462.1"/>
    </source>
</evidence>
<dbReference type="InterPro" id="IPR036188">
    <property type="entry name" value="FAD/NAD-bd_sf"/>
</dbReference>
<dbReference type="InterPro" id="IPR028202">
    <property type="entry name" value="Reductase_C"/>
</dbReference>
<name>A0ABW3DWH8_9ACTN</name>
<sequence>AGDVVARVSGRTGRPRRSPHWGSAIDQARTAALALLKGDEAPAYRPAPYYWTEQWGLDVKVCGSVMPGTVATVLAGSLAERSALIQWTRDGVPVAAATVNHRMPVARLRRLATTG</sequence>
<dbReference type="SUPFAM" id="SSF55424">
    <property type="entry name" value="FAD/NAD-linked reductases, dimerisation (C-terminal) domain"/>
    <property type="match status" value="1"/>
</dbReference>
<gene>
    <name evidence="3" type="ORF">ACFQ08_23200</name>
</gene>
<comment type="caution">
    <text evidence="3">The sequence shown here is derived from an EMBL/GenBank/DDBJ whole genome shotgun (WGS) entry which is preliminary data.</text>
</comment>
<dbReference type="Pfam" id="PF14759">
    <property type="entry name" value="Reductase_C"/>
    <property type="match status" value="1"/>
</dbReference>
<dbReference type="Proteomes" id="UP001597024">
    <property type="component" value="Unassembled WGS sequence"/>
</dbReference>
<accession>A0ABW3DWH8</accession>
<dbReference type="EMBL" id="JBHTHX010000942">
    <property type="protein sequence ID" value="MFD0887462.1"/>
    <property type="molecule type" value="Genomic_DNA"/>
</dbReference>
<feature type="non-terminal residue" evidence="3">
    <location>
        <position position="1"/>
    </location>
</feature>
<evidence type="ECO:0000259" key="2">
    <source>
        <dbReference type="Pfam" id="PF14759"/>
    </source>
</evidence>
<keyword evidence="4" id="KW-1185">Reference proteome</keyword>
<dbReference type="Gene3D" id="3.30.390.30">
    <property type="match status" value="1"/>
</dbReference>
<dbReference type="InterPro" id="IPR016156">
    <property type="entry name" value="FAD/NAD-linked_Rdtase_dimer_sf"/>
</dbReference>
<feature type="domain" description="Reductase C-terminal" evidence="2">
    <location>
        <begin position="49"/>
        <end position="113"/>
    </location>
</feature>
<reference evidence="4" key="1">
    <citation type="journal article" date="2019" name="Int. J. Syst. Evol. Microbiol.">
        <title>The Global Catalogue of Microorganisms (GCM) 10K type strain sequencing project: providing services to taxonomists for standard genome sequencing and annotation.</title>
        <authorList>
            <consortium name="The Broad Institute Genomics Platform"/>
            <consortium name="The Broad Institute Genome Sequencing Center for Infectious Disease"/>
            <person name="Wu L."/>
            <person name="Ma J."/>
        </authorList>
    </citation>
    <scope>NUCLEOTIDE SEQUENCE [LARGE SCALE GENOMIC DNA]</scope>
    <source>
        <strain evidence="4">CCUG 62974</strain>
    </source>
</reference>
<proteinExistence type="predicted"/>
<organism evidence="3 4">
    <name type="scientific">Streptosporangium algeriense</name>
    <dbReference type="NCBI Taxonomy" id="1682748"/>
    <lineage>
        <taxon>Bacteria</taxon>
        <taxon>Bacillati</taxon>
        <taxon>Actinomycetota</taxon>
        <taxon>Actinomycetes</taxon>
        <taxon>Streptosporangiales</taxon>
        <taxon>Streptosporangiaceae</taxon>
        <taxon>Streptosporangium</taxon>
    </lineage>
</organism>